<gene>
    <name evidence="1" type="ORF">METZ01_LOCUS87513</name>
</gene>
<evidence type="ECO:0000313" key="1">
    <source>
        <dbReference type="EMBL" id="SVA34659.1"/>
    </source>
</evidence>
<organism evidence="1">
    <name type="scientific">marine metagenome</name>
    <dbReference type="NCBI Taxonomy" id="408172"/>
    <lineage>
        <taxon>unclassified sequences</taxon>
        <taxon>metagenomes</taxon>
        <taxon>ecological metagenomes</taxon>
    </lineage>
</organism>
<accession>A0A381V2Q2</accession>
<sequence length="54" mass="6254">MEIPQEDYKRIEEVIYSAESPVGIDAKKTHVMILHMLEKIDERLRRLESASASP</sequence>
<name>A0A381V2Q2_9ZZZZ</name>
<proteinExistence type="predicted"/>
<dbReference type="AlphaFoldDB" id="A0A381V2Q2"/>
<reference evidence="1" key="1">
    <citation type="submission" date="2018-05" db="EMBL/GenBank/DDBJ databases">
        <authorList>
            <person name="Lanie J.A."/>
            <person name="Ng W.-L."/>
            <person name="Kazmierczak K.M."/>
            <person name="Andrzejewski T.M."/>
            <person name="Davidsen T.M."/>
            <person name="Wayne K.J."/>
            <person name="Tettelin H."/>
            <person name="Glass J.I."/>
            <person name="Rusch D."/>
            <person name="Podicherti R."/>
            <person name="Tsui H.-C.T."/>
            <person name="Winkler M.E."/>
        </authorList>
    </citation>
    <scope>NUCLEOTIDE SEQUENCE</scope>
</reference>
<protein>
    <submittedName>
        <fullName evidence="1">Uncharacterized protein</fullName>
    </submittedName>
</protein>
<dbReference type="EMBL" id="UINC01007699">
    <property type="protein sequence ID" value="SVA34659.1"/>
    <property type="molecule type" value="Genomic_DNA"/>
</dbReference>